<keyword evidence="4" id="KW-0963">Cytoplasm</keyword>
<dbReference type="GO" id="GO:0005507">
    <property type="term" value="F:copper ion binding"/>
    <property type="evidence" value="ECO:0007669"/>
    <property type="project" value="InterPro"/>
</dbReference>
<evidence type="ECO:0000256" key="10">
    <source>
        <dbReference type="ARBA" id="ARBA00023163"/>
    </source>
</evidence>
<dbReference type="Proteomes" id="UP000295134">
    <property type="component" value="Chromosome"/>
</dbReference>
<evidence type="ECO:0000256" key="3">
    <source>
        <dbReference type="ARBA" id="ARBA00017250"/>
    </source>
</evidence>
<dbReference type="PANTHER" id="PTHR30204">
    <property type="entry name" value="REDOX-CYCLING DRUG-SENSING TRANSCRIPTIONAL ACTIVATOR SOXR"/>
    <property type="match status" value="1"/>
</dbReference>
<evidence type="ECO:0000256" key="8">
    <source>
        <dbReference type="ARBA" id="ARBA00023125"/>
    </source>
</evidence>
<comment type="subunit">
    <text evidence="2">Homodimer.</text>
</comment>
<dbReference type="InterPro" id="IPR011789">
    <property type="entry name" value="CueR"/>
</dbReference>
<evidence type="ECO:0000256" key="11">
    <source>
        <dbReference type="ARBA" id="ARBA00031472"/>
    </source>
</evidence>
<evidence type="ECO:0000256" key="7">
    <source>
        <dbReference type="ARBA" id="ARBA00023015"/>
    </source>
</evidence>
<dbReference type="GO" id="GO:0003700">
    <property type="term" value="F:DNA-binding transcription factor activity"/>
    <property type="evidence" value="ECO:0007669"/>
    <property type="project" value="InterPro"/>
</dbReference>
<dbReference type="Gene3D" id="1.10.1660.10">
    <property type="match status" value="1"/>
</dbReference>
<dbReference type="KEGG" id="ans:ArsFIN_34390"/>
<dbReference type="InterPro" id="IPR009061">
    <property type="entry name" value="DNA-bd_dom_put_sf"/>
</dbReference>
<proteinExistence type="predicted"/>
<keyword evidence="7" id="KW-0805">Transcription regulation</keyword>
<dbReference type="EMBL" id="CP038613">
    <property type="protein sequence ID" value="QBY44852.1"/>
    <property type="molecule type" value="Genomic_DNA"/>
</dbReference>
<evidence type="ECO:0000259" key="13">
    <source>
        <dbReference type="PROSITE" id="PS50937"/>
    </source>
</evidence>
<dbReference type="GO" id="GO:0005737">
    <property type="term" value="C:cytoplasm"/>
    <property type="evidence" value="ECO:0007669"/>
    <property type="project" value="UniProtKB-SubCell"/>
</dbReference>
<reference evidence="14 15" key="1">
    <citation type="submission" date="2019-03" db="EMBL/GenBank/DDBJ databases">
        <title>Long-read sequencing reveals hyperdense prophage content in a complex bacterial symbiont genome.</title>
        <authorList>
            <person name="Frost C.L."/>
            <person name="Siozios S."/>
            <person name="Nadal-Jimenez P."/>
            <person name="Brockhurst M.A."/>
            <person name="King K.C."/>
            <person name="Darby A.C."/>
            <person name="Hurst G.D.D."/>
        </authorList>
    </citation>
    <scope>NUCLEOTIDE SEQUENCE [LARGE SCALE GENOMIC DNA]</scope>
    <source>
        <strain evidence="14 15">FIN</strain>
    </source>
</reference>
<gene>
    <name evidence="14" type="primary">cueR</name>
    <name evidence="14" type="ORF">ArsFIN_34390</name>
</gene>
<keyword evidence="10" id="KW-0804">Transcription</keyword>
<organism evidence="14 15">
    <name type="scientific">Arsenophonus nasoniae</name>
    <name type="common">son-killer infecting Nasonia vitripennis</name>
    <dbReference type="NCBI Taxonomy" id="638"/>
    <lineage>
        <taxon>Bacteria</taxon>
        <taxon>Pseudomonadati</taxon>
        <taxon>Pseudomonadota</taxon>
        <taxon>Gammaproteobacteria</taxon>
        <taxon>Enterobacterales</taxon>
        <taxon>Morganellaceae</taxon>
        <taxon>Arsenophonus</taxon>
    </lineage>
</organism>
<dbReference type="AlphaFoldDB" id="A0A4P7L768"/>
<dbReference type="Pfam" id="PF13411">
    <property type="entry name" value="MerR_1"/>
    <property type="match status" value="1"/>
</dbReference>
<dbReference type="InterPro" id="IPR047057">
    <property type="entry name" value="MerR_fam"/>
</dbReference>
<dbReference type="SMART" id="SM00422">
    <property type="entry name" value="HTH_MERR"/>
    <property type="match status" value="1"/>
</dbReference>
<protein>
    <recommendedName>
        <fullName evidence="3">HTH-type transcriptional regulator CueR</fullName>
    </recommendedName>
    <alternativeName>
        <fullName evidence="12">Copper efflux regulator</fullName>
    </alternativeName>
    <alternativeName>
        <fullName evidence="11">Copper export regulator</fullName>
    </alternativeName>
</protein>
<keyword evidence="6" id="KW-0186">Copper</keyword>
<keyword evidence="9" id="KW-0010">Activator</keyword>
<evidence type="ECO:0000256" key="5">
    <source>
        <dbReference type="ARBA" id="ARBA00022723"/>
    </source>
</evidence>
<evidence type="ECO:0000256" key="1">
    <source>
        <dbReference type="ARBA" id="ARBA00004496"/>
    </source>
</evidence>
<dbReference type="PRINTS" id="PR00040">
    <property type="entry name" value="HTHMERR"/>
</dbReference>
<feature type="domain" description="HTH merR-type" evidence="13">
    <location>
        <begin position="1"/>
        <end position="70"/>
    </location>
</feature>
<evidence type="ECO:0000256" key="12">
    <source>
        <dbReference type="ARBA" id="ARBA00032335"/>
    </source>
</evidence>
<evidence type="ECO:0000256" key="6">
    <source>
        <dbReference type="ARBA" id="ARBA00023008"/>
    </source>
</evidence>
<dbReference type="GO" id="GO:0045893">
    <property type="term" value="P:positive regulation of DNA-templated transcription"/>
    <property type="evidence" value="ECO:0007669"/>
    <property type="project" value="InterPro"/>
</dbReference>
<dbReference type="GO" id="GO:0003677">
    <property type="term" value="F:DNA binding"/>
    <property type="evidence" value="ECO:0007669"/>
    <property type="project" value="UniProtKB-KW"/>
</dbReference>
<name>A0A4P7L768_9GAMM</name>
<evidence type="ECO:0000256" key="9">
    <source>
        <dbReference type="ARBA" id="ARBA00023159"/>
    </source>
</evidence>
<dbReference type="PROSITE" id="PS50937">
    <property type="entry name" value="HTH_MERR_2"/>
    <property type="match status" value="1"/>
</dbReference>
<dbReference type="SUPFAM" id="SSF46955">
    <property type="entry name" value="Putative DNA-binding domain"/>
    <property type="match status" value="1"/>
</dbReference>
<evidence type="ECO:0000256" key="4">
    <source>
        <dbReference type="ARBA" id="ARBA00022490"/>
    </source>
</evidence>
<evidence type="ECO:0000313" key="15">
    <source>
        <dbReference type="Proteomes" id="UP000295134"/>
    </source>
</evidence>
<evidence type="ECO:0000256" key="2">
    <source>
        <dbReference type="ARBA" id="ARBA00011738"/>
    </source>
</evidence>
<evidence type="ECO:0000313" key="14">
    <source>
        <dbReference type="EMBL" id="QBY44852.1"/>
    </source>
</evidence>
<sequence length="133" mass="15164">MMNITQVAEKTGLSAKTIRFYEEKSLITPPTRSENGYRHYQPAHLDELTLLKQARAVGFTLKECRQLLELFRNPRRHSADIKTATLNKISEIEKNITDLNMIRDSLLALVASCPRDDNAKCPIIDHLVGHHVD</sequence>
<dbReference type="PANTHER" id="PTHR30204:SF16">
    <property type="entry name" value="HTH-TYPE TRANSCRIPTIONAL REGULATOR CUER"/>
    <property type="match status" value="1"/>
</dbReference>
<accession>A0A4P7L768</accession>
<keyword evidence="5" id="KW-0479">Metal-binding</keyword>
<keyword evidence="8" id="KW-0238">DNA-binding</keyword>
<dbReference type="InterPro" id="IPR000551">
    <property type="entry name" value="MerR-type_HTH_dom"/>
</dbReference>
<dbReference type="NCBIfam" id="TIGR02044">
    <property type="entry name" value="CueR"/>
    <property type="match status" value="1"/>
</dbReference>
<comment type="subcellular location">
    <subcellularLocation>
        <location evidence="1">Cytoplasm</location>
    </subcellularLocation>
</comment>